<dbReference type="PROSITE" id="PS51186">
    <property type="entry name" value="GNAT"/>
    <property type="match status" value="1"/>
</dbReference>
<dbReference type="CDD" id="cd04301">
    <property type="entry name" value="NAT_SF"/>
    <property type="match status" value="1"/>
</dbReference>
<reference evidence="6 8" key="2">
    <citation type="submission" date="2018-09" db="EMBL/GenBank/DDBJ databases">
        <title>Whole genome based analysis of evolution and adaptive divergence in Indian and Brazilian strains of Azospirillum brasilense.</title>
        <authorList>
            <person name="Singh C."/>
            <person name="Tripathi A.K."/>
        </authorList>
    </citation>
    <scope>NUCLEOTIDE SEQUENCE [LARGE SCALE GENOMIC DNA]</scope>
    <source>
        <strain evidence="6 8">MTCC4035</strain>
    </source>
</reference>
<sequence length="191" mass="21268">MDAATASQDVISLPVAIRPASRTDLPDLEWFGLHTPHREILATAFRAQERGSGALLVAEINGFPAGQICIDFQRKRHLRRATLWALRVFQPFRNRGIATRLMAAAEGTALDHGYSEAELGVDRDNAGVLAFYERLGYELRGTERGRYSYRTPAGELVQVPIDQWIMRKPLFRQAAWQTSAGFAPVIPPPAL</sequence>
<dbReference type="Proteomes" id="UP000027186">
    <property type="component" value="Chromosome"/>
</dbReference>
<dbReference type="SUPFAM" id="SSF55729">
    <property type="entry name" value="Acyl-CoA N-acyltransferases (Nat)"/>
    <property type="match status" value="1"/>
</dbReference>
<accession>A0A060DG73</accession>
<evidence type="ECO:0000313" key="7">
    <source>
        <dbReference type="Proteomes" id="UP000027186"/>
    </source>
</evidence>
<name>A0A060DG73_9PROT</name>
<protein>
    <submittedName>
        <fullName evidence="4 6">Acetyltransferase</fullName>
    </submittedName>
    <submittedName>
        <fullName evidence="5">N-acetyltransferase family protein</fullName>
    </submittedName>
</protein>
<dbReference type="InterPro" id="IPR000182">
    <property type="entry name" value="GNAT_dom"/>
</dbReference>
<keyword evidence="1 4" id="KW-0808">Transferase</keyword>
<dbReference type="PANTHER" id="PTHR42919:SF8">
    <property type="entry name" value="N-ALPHA-ACETYLTRANSFERASE 50"/>
    <property type="match status" value="1"/>
</dbReference>
<evidence type="ECO:0000313" key="6">
    <source>
        <dbReference type="EMBL" id="QCN94200.1"/>
    </source>
</evidence>
<keyword evidence="9" id="KW-1185">Reference proteome</keyword>
<dbReference type="InterPro" id="IPR016181">
    <property type="entry name" value="Acyl_CoA_acyltransferase"/>
</dbReference>
<dbReference type="AlphaFoldDB" id="A0A060DG73"/>
<dbReference type="GO" id="GO:0016747">
    <property type="term" value="F:acyltransferase activity, transferring groups other than amino-acyl groups"/>
    <property type="evidence" value="ECO:0007669"/>
    <property type="project" value="InterPro"/>
</dbReference>
<dbReference type="EMBL" id="CP032321">
    <property type="protein sequence ID" value="QCN94200.1"/>
    <property type="molecule type" value="Genomic_DNA"/>
</dbReference>
<feature type="domain" description="N-acetyltransferase" evidence="3">
    <location>
        <begin position="15"/>
        <end position="171"/>
    </location>
</feature>
<evidence type="ECO:0000313" key="9">
    <source>
        <dbReference type="Proteomes" id="UP001628281"/>
    </source>
</evidence>
<dbReference type="PANTHER" id="PTHR42919">
    <property type="entry name" value="N-ALPHA-ACETYLTRANSFERASE"/>
    <property type="match status" value="1"/>
</dbReference>
<dbReference type="RefSeq" id="WP_038527873.1">
    <property type="nucleotide sequence ID" value="NZ_CP007793.1"/>
</dbReference>
<dbReference type="Proteomes" id="UP000298595">
    <property type="component" value="Chromosome"/>
</dbReference>
<organism evidence="4 7">
    <name type="scientific">Azospirillum argentinense</name>
    <dbReference type="NCBI Taxonomy" id="2970906"/>
    <lineage>
        <taxon>Bacteria</taxon>
        <taxon>Pseudomonadati</taxon>
        <taxon>Pseudomonadota</taxon>
        <taxon>Alphaproteobacteria</taxon>
        <taxon>Rhodospirillales</taxon>
        <taxon>Azospirillaceae</taxon>
        <taxon>Azospirillum</taxon>
    </lineage>
</organism>
<dbReference type="Gene3D" id="3.40.630.30">
    <property type="match status" value="1"/>
</dbReference>
<evidence type="ECO:0000313" key="5">
    <source>
        <dbReference type="EMBL" id="MFL7899995.1"/>
    </source>
</evidence>
<dbReference type="InterPro" id="IPR051556">
    <property type="entry name" value="N-term/lysine_N-AcTrnsfr"/>
</dbReference>
<dbReference type="EMBL" id="JBJLSN010000003">
    <property type="protein sequence ID" value="MFL7899995.1"/>
    <property type="molecule type" value="Genomic_DNA"/>
</dbReference>
<evidence type="ECO:0000259" key="3">
    <source>
        <dbReference type="PROSITE" id="PS51186"/>
    </source>
</evidence>
<proteinExistence type="predicted"/>
<evidence type="ECO:0000313" key="4">
    <source>
        <dbReference type="EMBL" id="AIB11725.1"/>
    </source>
</evidence>
<gene>
    <name evidence="4" type="ORF">ABAZ39_06845</name>
    <name evidence="5" type="ORF">ACJ41P_02590</name>
    <name evidence="6" type="ORF">D3093_02365</name>
</gene>
<evidence type="ECO:0000256" key="1">
    <source>
        <dbReference type="ARBA" id="ARBA00022679"/>
    </source>
</evidence>
<evidence type="ECO:0000313" key="8">
    <source>
        <dbReference type="Proteomes" id="UP000298595"/>
    </source>
</evidence>
<evidence type="ECO:0000256" key="2">
    <source>
        <dbReference type="ARBA" id="ARBA00023315"/>
    </source>
</evidence>
<keyword evidence="2" id="KW-0012">Acyltransferase</keyword>
<reference evidence="5 9" key="3">
    <citation type="submission" date="2024-11" db="EMBL/GenBank/DDBJ databases">
        <title>Draft genome sequences of two bacteria associated to sugarcane roots in Colombia.</title>
        <authorList>
            <person name="Pardo-Diaz S."/>
            <person name="Masmela-Mendoza J."/>
            <person name="Delgadillo-Duran P."/>
            <person name="Bautista E.J."/>
            <person name="Rojas-Tapias D.F."/>
        </authorList>
    </citation>
    <scope>NUCLEOTIDE SEQUENCE [LARGE SCALE GENOMIC DNA]</scope>
    <source>
        <strain evidence="5 9">Ap18</strain>
    </source>
</reference>
<dbReference type="Proteomes" id="UP001628281">
    <property type="component" value="Unassembled WGS sequence"/>
</dbReference>
<dbReference type="KEGG" id="aare:D3093_02365"/>
<dbReference type="Pfam" id="PF00583">
    <property type="entry name" value="Acetyltransf_1"/>
    <property type="match status" value="1"/>
</dbReference>
<reference evidence="4 7" key="1">
    <citation type="journal article" date="2014" name="Genome Announc.">
        <title>Complete Genome Sequence of the Model Rhizosphere Strain Azospirillum brasilense Az39, Successfully Applied in Agriculture.</title>
        <authorList>
            <person name="Rivera D."/>
            <person name="Revale S."/>
            <person name="Molina R."/>
            <person name="Gualpa J."/>
            <person name="Puente M."/>
            <person name="Maroniche G."/>
            <person name="Paris G."/>
            <person name="Baker D."/>
            <person name="Clavijo B."/>
            <person name="McLay K."/>
            <person name="Spaepen S."/>
            <person name="Perticari A."/>
            <person name="Vazquez M."/>
            <person name="Wisniewski-Dye F."/>
            <person name="Watkins C."/>
            <person name="Martinez-Abarca F."/>
            <person name="Vanderleyden J."/>
            <person name="Cassan F."/>
        </authorList>
    </citation>
    <scope>NUCLEOTIDE SEQUENCE [LARGE SCALE GENOMIC DNA]</scope>
    <source>
        <strain evidence="4 7">Az39</strain>
    </source>
</reference>
<dbReference type="EMBL" id="CP007793">
    <property type="protein sequence ID" value="AIB11725.1"/>
    <property type="molecule type" value="Genomic_DNA"/>
</dbReference>
<dbReference type="KEGG" id="abq:ABAZ39_06845"/>